<proteinExistence type="predicted"/>
<reference evidence="1" key="1">
    <citation type="submission" date="2020-11" db="EMBL/GenBank/DDBJ databases">
        <authorList>
            <consortium name="DOE Joint Genome Institute"/>
            <person name="Ahrendt S."/>
            <person name="Riley R."/>
            <person name="Andreopoulos W."/>
            <person name="LaButti K."/>
            <person name="Pangilinan J."/>
            <person name="Ruiz-duenas F.J."/>
            <person name="Barrasa J.M."/>
            <person name="Sanchez-Garcia M."/>
            <person name="Camarero S."/>
            <person name="Miyauchi S."/>
            <person name="Serrano A."/>
            <person name="Linde D."/>
            <person name="Babiker R."/>
            <person name="Drula E."/>
            <person name="Ayuso-Fernandez I."/>
            <person name="Pacheco R."/>
            <person name="Padilla G."/>
            <person name="Ferreira P."/>
            <person name="Barriuso J."/>
            <person name="Kellner H."/>
            <person name="Castanera R."/>
            <person name="Alfaro M."/>
            <person name="Ramirez L."/>
            <person name="Pisabarro A.G."/>
            <person name="Kuo A."/>
            <person name="Tritt A."/>
            <person name="Lipzen A."/>
            <person name="He G."/>
            <person name="Yan M."/>
            <person name="Ng V."/>
            <person name="Cullen D."/>
            <person name="Martin F."/>
            <person name="Rosso M.-N."/>
            <person name="Henrissat B."/>
            <person name="Hibbett D."/>
            <person name="Martinez A.T."/>
            <person name="Grigoriev I.V."/>
        </authorList>
    </citation>
    <scope>NUCLEOTIDE SEQUENCE</scope>
    <source>
        <strain evidence="1">AH 44721</strain>
    </source>
</reference>
<accession>A0A9P5NJR1</accession>
<dbReference type="OrthoDB" id="3001771at2759"/>
<comment type="caution">
    <text evidence="1">The sequence shown here is derived from an EMBL/GenBank/DDBJ whole genome shotgun (WGS) entry which is preliminary data.</text>
</comment>
<name>A0A9P5NJR1_GYMJU</name>
<evidence type="ECO:0008006" key="3">
    <source>
        <dbReference type="Google" id="ProtNLM"/>
    </source>
</evidence>
<evidence type="ECO:0000313" key="2">
    <source>
        <dbReference type="Proteomes" id="UP000724874"/>
    </source>
</evidence>
<protein>
    <recommendedName>
        <fullName evidence="3">F-box domain-containing protein</fullName>
    </recommendedName>
</protein>
<dbReference type="EMBL" id="JADNYJ010000053">
    <property type="protein sequence ID" value="KAF8899509.1"/>
    <property type="molecule type" value="Genomic_DNA"/>
</dbReference>
<dbReference type="Proteomes" id="UP000724874">
    <property type="component" value="Unassembled WGS sequence"/>
</dbReference>
<evidence type="ECO:0000313" key="1">
    <source>
        <dbReference type="EMBL" id="KAF8899509.1"/>
    </source>
</evidence>
<keyword evidence="2" id="KW-1185">Reference proteome</keyword>
<dbReference type="AlphaFoldDB" id="A0A9P5NJR1"/>
<organism evidence="1 2">
    <name type="scientific">Gymnopilus junonius</name>
    <name type="common">Spectacular rustgill mushroom</name>
    <name type="synonym">Gymnopilus spectabilis subsp. junonius</name>
    <dbReference type="NCBI Taxonomy" id="109634"/>
    <lineage>
        <taxon>Eukaryota</taxon>
        <taxon>Fungi</taxon>
        <taxon>Dikarya</taxon>
        <taxon>Basidiomycota</taxon>
        <taxon>Agaricomycotina</taxon>
        <taxon>Agaricomycetes</taxon>
        <taxon>Agaricomycetidae</taxon>
        <taxon>Agaricales</taxon>
        <taxon>Agaricineae</taxon>
        <taxon>Hymenogastraceae</taxon>
        <taxon>Gymnopilus</taxon>
    </lineage>
</organism>
<sequence length="440" mass="50967">MQDTSIINSKMPIGVFTLIFKEVHAAQVADFNARGVDVSLGVVRSPTFFPYSLAAVCQRWEDILSNTAEFWKHVLLFLDMVGGTNVKKARAYLEWSKEFPICVFVTRGRQGSAVATLEQVEAFESKTVSLFMEALMQKPHFLRCHVDATVSTAPPLLPRYLPVEASLLRRLSLQCVVERNIWDPDTDEHIFQQPVLDFANIPLDKPLFEFKPRLTHLTIDGRNIYYMFNYNDSWEFEIPDLRWLKISHYNPIDCSKPYHPYKRKCGASRMWRFLSLIHLTLHSVWFTIDDDEEHEGAEYDLFGLESLTMIEMDADIMCEFFRVVQDKTLTFSGCQGLNDIYIDKCQSNLKLVDDSFYNPTLQLLNIQDPSFDLVDFVKCWRCDTLTIAHCSTFSDAFFEAVIVQNGKGRSYFSWGDCLTQLYLHFPDVHPVVERHTFFLS</sequence>
<gene>
    <name evidence="1" type="ORF">CPB84DRAFT_1847715</name>
</gene>